<feature type="compositionally biased region" description="Low complexity" evidence="6">
    <location>
        <begin position="2694"/>
        <end position="2710"/>
    </location>
</feature>
<dbReference type="SUPFAM" id="SSF49899">
    <property type="entry name" value="Concanavalin A-like lectins/glucanases"/>
    <property type="match status" value="1"/>
</dbReference>
<keyword evidence="4" id="KW-0677">Repeat</keyword>
<evidence type="ECO:0000259" key="9">
    <source>
        <dbReference type="SMART" id="SM00560"/>
    </source>
</evidence>
<evidence type="ECO:0000256" key="1">
    <source>
        <dbReference type="ARBA" id="ARBA00004613"/>
    </source>
</evidence>
<dbReference type="GO" id="GO:0005576">
    <property type="term" value="C:extracellular region"/>
    <property type="evidence" value="ECO:0007669"/>
    <property type="project" value="UniProtKB-SubCell"/>
</dbReference>
<dbReference type="NCBIfam" id="TIGR01643">
    <property type="entry name" value="YD_repeat_2x"/>
    <property type="match status" value="1"/>
</dbReference>
<evidence type="ECO:0000256" key="5">
    <source>
        <dbReference type="ARBA" id="ARBA00023157"/>
    </source>
</evidence>
<reference evidence="10 11" key="1">
    <citation type="submission" date="2020-01" db="EMBL/GenBank/DDBJ databases">
        <title>Herbidospora sp. NEAU-GS84 nov., a novel actinomycete isolated from soil.</title>
        <authorList>
            <person name="Han L."/>
        </authorList>
    </citation>
    <scope>NUCLEOTIDE SEQUENCE [LARGE SCALE GENOMIC DNA]</scope>
    <source>
        <strain evidence="10 11">NEAU-GS84</strain>
    </source>
</reference>
<accession>A0A7C9MXX7</accession>
<keyword evidence="7" id="KW-1133">Transmembrane helix</keyword>
<evidence type="ECO:0000259" key="8">
    <source>
        <dbReference type="SMART" id="SM00306"/>
    </source>
</evidence>
<dbReference type="NCBIfam" id="TIGR03696">
    <property type="entry name" value="Rhs_assc_core"/>
    <property type="match status" value="1"/>
</dbReference>
<dbReference type="CDD" id="cd00081">
    <property type="entry name" value="Hint"/>
    <property type="match status" value="1"/>
</dbReference>
<dbReference type="InterPro" id="IPR013783">
    <property type="entry name" value="Ig-like_fold"/>
</dbReference>
<evidence type="ECO:0000256" key="6">
    <source>
        <dbReference type="SAM" id="MobiDB-lite"/>
    </source>
</evidence>
<dbReference type="Pfam" id="PF13385">
    <property type="entry name" value="Laminin_G_3"/>
    <property type="match status" value="1"/>
</dbReference>
<feature type="domain" description="LamG-like jellyroll fold" evidence="9">
    <location>
        <begin position="1862"/>
        <end position="1993"/>
    </location>
</feature>
<comment type="caution">
    <text evidence="10">The sequence shown here is derived from an EMBL/GenBank/DDBJ whole genome shotgun (WGS) entry which is preliminary data.</text>
</comment>
<feature type="compositionally biased region" description="Basic and acidic residues" evidence="6">
    <location>
        <begin position="3401"/>
        <end position="3426"/>
    </location>
</feature>
<dbReference type="Gene3D" id="2.180.10.10">
    <property type="entry name" value="RHS repeat-associated core"/>
    <property type="match status" value="2"/>
</dbReference>
<evidence type="ECO:0000256" key="3">
    <source>
        <dbReference type="ARBA" id="ARBA00022729"/>
    </source>
</evidence>
<gene>
    <name evidence="10" type="ORF">GT755_03000</name>
</gene>
<organism evidence="10 11">
    <name type="scientific">Herbidospora solisilvae</name>
    <dbReference type="NCBI Taxonomy" id="2696284"/>
    <lineage>
        <taxon>Bacteria</taxon>
        <taxon>Bacillati</taxon>
        <taxon>Actinomycetota</taxon>
        <taxon>Actinomycetes</taxon>
        <taxon>Streptosporangiales</taxon>
        <taxon>Streptosporangiaceae</taxon>
        <taxon>Herbidospora</taxon>
    </lineage>
</organism>
<feature type="region of interest" description="Disordered" evidence="6">
    <location>
        <begin position="24"/>
        <end position="55"/>
    </location>
</feature>
<protein>
    <submittedName>
        <fullName evidence="10">DNRLRE domain-containing protein</fullName>
    </submittedName>
</protein>
<keyword evidence="5" id="KW-1015">Disulfide bond</keyword>
<dbReference type="InterPro" id="IPR006530">
    <property type="entry name" value="YD"/>
</dbReference>
<dbReference type="GO" id="GO:0005975">
    <property type="term" value="P:carbohydrate metabolic process"/>
    <property type="evidence" value="ECO:0007669"/>
    <property type="project" value="UniProtKB-ARBA"/>
</dbReference>
<evidence type="ECO:0000313" key="11">
    <source>
        <dbReference type="Proteomes" id="UP000479526"/>
    </source>
</evidence>
<evidence type="ECO:0000313" key="10">
    <source>
        <dbReference type="EMBL" id="NAS20650.1"/>
    </source>
</evidence>
<dbReference type="RefSeq" id="WP_161478126.1">
    <property type="nucleotide sequence ID" value="NZ_WXEW01000001.1"/>
</dbReference>
<sequence length="3833" mass="403031">MLISGVGVPSDLLVPVAVAAVSEPPEAEAVEARDLQKRAPAQGAEDKPGRLKAARPVWPDADTAEVALSERSVQAGDLPVKVAQAAGGAGDRVPDHDPARLSVETLPQASVERLGGTGLAVRVKRADGGTEPVRAQLTLNYDSFRYAHGGAWADRLKVIKVPDCALTTDASCDRRGEVVPAVNDVKAGTLTVDADVAPAGTLLTLAAAASGPSAGNFAATDLRPQSTWNVGLTSGSFSYSVPIGSPPSIAGGGAGIALRYDSSRADGLTKVTNNQASWVGEGWDMSIGYIERRYRGCSSDPSPNKNPNQKGWADLCWESPTENDGDSATNDPTASDLFVNLGGQAGRLVKTSSGYKTDQDYGWKIEVLTGGDQGAEYWKITTQTGIVYRLGYRSDSLWRVPFVGDDAGEPCNNTYSTSGQYARTCDGIWRWNLDQTIDPRENVTDYFWTKEQNNYTHGTTPLLYDRGGYIDRIEWGANTQVPGSRHISKMEFNSTSRVIGLDSDIPDDLSCSPAPGGGPVSCEFPTGSPTFFISAKLSDIVTYSWSAALNDWDNIAKTTLTHRYVYSEGESPTPVLWLDAIQTKGLIGDDANAISMPAQTFGAVMLSNRVDTGRMPDGEFNDTVKMPRVGIVGNGFGAQVLVTYTHLNPCVTGYQATRIEWDRNTTDCYPVFDGRDMFSRPSFAVYRKYLVTKVTEQDLVGGSPDMVTNYEYVGTPAWAKEINYNARPDNLTWGDFRGYGTVRTIKGAGTDPAGLSVSGTTFFRGMYDDVYANGTKKQVTLTDFDGGVFNDQRTLSGQTLESRTWKFTTPDPLGTPAAQRGMEEIASTKNTYWQRVTANGPGIFDPIMVKPATEETREVTANGSFRRSASATTYDNTTGLVTKSVDRGDLADPNDDTCDTTTYATNTASGQWMIDFPSVKESRAGTNCTGALLSREVTLYDGGSDPATNTPTDGLITESRNWTDATTVATAKTTYDKYGRSLTTTDPLGKSTTLTYNPATNWPVNGITTTNTLGQSATTWKSPLHGGTIGVRDPNGRDTNIDYDALGRTTQVWTPAQPKTGTIPAAKFSYQLTGTSPARTTSEKLLTITGGQPTWSVSHSFSDGFGRERESQVASPAGGRIVSATTYDARGKVAASTGPAYNTSPPGTGLLNPALTSLPQWSKPIYDGVGRTVAAVDMTGSTELRRTTTNYLGADKHEVIPPVGGKTVYYTDAADQVTKIEEWLNGGGTPAPVLGPTAAEANPAKAAEPAAAETGAVQKAAEAAKAQGERVLVESATTDSSQTFANADGTMTTEFTSGPARVKQGAAWVPIDTTLVASGAVLKPKAALAEVEVSAGGGAGVLARMKRPDGSVFALEWPGVLPKPQLKGNVATYVDAAGPGADLVVTALSAGFRHDVVLRAKPAAGVEYRLPVQTERLSLKKTGDGGLTLLDAAGKKVASAPTPVMWDSSASGGKAGRTGKIETSVVEENGRQVLVLRPDEKFLADPATKYPVTVDPTTTLSVSTDTWIANYGSNTGSSNQSTSPLWVGTFNNSGSLGIERSYLKFDTSTLAGATVTSATLTLRKSSVIGCGDASSGVRVQRVTADWTVSGLTWSNRPATTSANEQIARDYPTCGPTASMAWDATAFAQAWASGTANYGLQLSGVDETVSGRPYYDRAFESNESTNKPTLSVTYSQGPAVSSLSVLPYTTVSGQQTATSLTPQLQATLSDDAGGALTGEFQVEHDPSVPTQGSGLIWSGSVPNVTSGNIAALTVAPGLISAGWLVRWRARTVNTGASTSSAWSSWQTLRVNPAAAPASVGTPTVHWKLDETSGTKAADSSGLGKSATLGGTASWAPGLFGGGMAATGGANSASTTEPVMTTNASFTISAWMYLEDNADWYDVLRQMGNVKPSFFFGTEGGNTQKRLEFVFNNSDSTGAVAYGVWANTIPLKRWFHLAGVFNKSNNTVYLYRNGELIGSNTIQGNWNATGKATIAAVYNGRIDDVRVYQSVLTATQVGNLFAGAPTPDRTPTADQTQITPATTANGVTTVTSLTPTMAARVTDPGGQALTGEFQVEHDPTAPSGQGSGLIWSGTKTNVASGSAASLAVASGQLQDGWKVRWRARAVRNDLASAWTAWQTVTIEVPKPSVSAPQLTPSQQVNGVTVTSSTTPELAATVTDPAGQALRAEFEVEHDPDAPEGQGTSQIWTTALTGVASGTRVSATVPAGELSDGWQVRWRIRAVNPNGQVASAWSGWHAFTVDVPKPSIAQLQVVPSTEVGGTTVTPTETPTLRATVTEPAAGQVRAEFEVEHDPNVSGEQGTGQIWAGSSPNVASAQVATVAVPAGELTSGWKVRWRARAVTVATSAASAWSEWQNLTVALPSGGNLGIDLLQVSPSSVVQGATVTTSSTPTLIGRVFNPAGGTLRAEYEVERDGQQIWTGGVDNVASGTSASLAVAAGELADGDQVRWRARVVAGSTASAWSDWQDLSVDVADPVLSQFQVTPSETVEGATVAFSTTPTLRVTLTDPNGGDLRGEFELEHDGVQIWTGAVDGIASGADAAVAVPAGELSDGQTVRWRARAVAAAATSPWSDWHEFTVAVPKATVTGLQVTPSQSAGADLITTSLTPALHATLTDPVGGDLRGEFELEHDGTQIWTGAVDDIATGSDAAVTVASGELSHGMTVRFRARAVAAESTSPWSDWLVFRVELPAPTVGQLGVTPSSSGGSVTSSLTPALDARVSGPDGGRLRAEFEMEHDPSVPGQGTGAIWSGGVDDVLSGTLASMTVPAGELSDGWKVRWRARAVAANGTSAWSDWKVLTVTVPAGGPTHYDTTYEYDLAGNLVKHTDANGNVRTFTYDLARRRTSAQDPDAGSSQQVYDVAGRLTSTTDGNGKKVSIGYDDLSRKTSQWIGDVGTGTKVAEWVYDTLSIGQLTSSTRWNGGEAYTTAITGYDVMDRPLGSRLSLPASVGAIGRTFDFATTYNAGGAVATTTLPAAGGLPAEVLTPSYTDLGLPYGLTSDFGGGFTYVKSIDYTAIGQLYERAYGVNSQIKRTLAWDDTTGRITGVTTRSRADTATPTVAQNDAYTYDVSGEIKRILDQVSGQAECYTYDDLHRLSSAFTTTASTCAAGSGDGQGVDPYSEAYTYDAIGNLTTRAHDGQVDTYHYPASGAGSVRPDAVASVSHSAGGNDSYTYDAGGQLATRMVGGKAGAFTWNELGELTKATVDGKDTTMVYDADGNRLLRRDPGGVTTLFLGSMEVQLSSTGLTGKRYYTGPDGSMVALRITGQPGVKWMAAAMHGTAQLAIDDTSGAISRERYLPFGQRRGGDDLPFTDLGFLGKIEDESTGLTHIGARYYDPTIGKFISVDPLLDFRKPQWANPFSYAGNNPIGMSDPTGLYSDAGNEQSNRTFREEYNGDGTRKNTRQRAAVKESKERRQQNIRENKDNETKRKPDPAPTPPKEQPKPVAAEEEEESGGLWGWIADNASTIVSTAAGIAATTGCLALTAGAGSVGCMALGGAVAGLVSYTMDTPSEQQSLLGAVGSMAIGAGTAVVGGVLLSKAAGAIGSKIGRAKPTSGCNSFVPGTRVLLADGSARPIEQIKVGDKVVASDPEKGETVSKPVTALIVGAGEKNLVGIRLKVSPGVLGQYGTASDGDEGLSDTPSASDSSEGESLIATSGHLFWVPALREWTPAGELSPGMWLRLGSGGHAQVSSVSTWTEERENVRNLTVAGLHTYYVFAGSAPVLVHNCGKDIYEAGGKHGPTARNSSRGQNSAEPKNGQAALDNSVQVKGTSPRRIGIDKDNGEIVVLDRTRQAACGCDGADGTNNIWHGHVRPWDDLHEDMQKTLLREKLVDRKGRIR</sequence>
<dbReference type="InterPro" id="IPR030934">
    <property type="entry name" value="Intein_C"/>
</dbReference>
<dbReference type="Pfam" id="PF24517">
    <property type="entry name" value="CBM96"/>
    <property type="match status" value="1"/>
</dbReference>
<dbReference type="CDD" id="cd20695">
    <property type="entry name" value="CdiA-CT_5T87E_Ct"/>
    <property type="match status" value="1"/>
</dbReference>
<evidence type="ECO:0000256" key="4">
    <source>
        <dbReference type="ARBA" id="ARBA00022737"/>
    </source>
</evidence>
<keyword evidence="7" id="KW-0812">Transmembrane</keyword>
<feature type="domain" description="Hint" evidence="8">
    <location>
        <begin position="3551"/>
        <end position="3678"/>
    </location>
</feature>
<dbReference type="InterPro" id="IPR022385">
    <property type="entry name" value="Rhs_assc_core"/>
</dbReference>
<feature type="compositionally biased region" description="Polar residues" evidence="6">
    <location>
        <begin position="299"/>
        <end position="309"/>
    </location>
</feature>
<dbReference type="Pfam" id="PF25023">
    <property type="entry name" value="TEN_YD-shell"/>
    <property type="match status" value="1"/>
</dbReference>
<dbReference type="InterPro" id="IPR055372">
    <property type="entry name" value="CBM96"/>
</dbReference>
<proteinExistence type="predicted"/>
<keyword evidence="11" id="KW-1185">Reference proteome</keyword>
<dbReference type="SMART" id="SM00306">
    <property type="entry name" value="HintN"/>
    <property type="match status" value="1"/>
</dbReference>
<dbReference type="InterPro" id="IPR036844">
    <property type="entry name" value="Hint_dom_sf"/>
</dbReference>
<dbReference type="Pfam" id="PF05593">
    <property type="entry name" value="RHS_repeat"/>
    <property type="match status" value="1"/>
</dbReference>
<dbReference type="Proteomes" id="UP000479526">
    <property type="component" value="Unassembled WGS sequence"/>
</dbReference>
<dbReference type="Gene3D" id="2.60.120.200">
    <property type="match status" value="1"/>
</dbReference>
<dbReference type="PANTHER" id="PTHR32305">
    <property type="match status" value="1"/>
</dbReference>
<dbReference type="InterPro" id="IPR006558">
    <property type="entry name" value="LamG-like"/>
</dbReference>
<feature type="region of interest" description="Disordered" evidence="6">
    <location>
        <begin position="297"/>
        <end position="334"/>
    </location>
</feature>
<dbReference type="InterPro" id="IPR031325">
    <property type="entry name" value="RHS_repeat"/>
</dbReference>
<dbReference type="InterPro" id="IPR056823">
    <property type="entry name" value="TEN-like_YD-shell"/>
</dbReference>
<dbReference type="NCBIfam" id="NF033679">
    <property type="entry name" value="DNRLRE_dom"/>
    <property type="match status" value="1"/>
</dbReference>
<dbReference type="InterPro" id="IPR013320">
    <property type="entry name" value="ConA-like_dom_sf"/>
</dbReference>
<feature type="region of interest" description="Disordered" evidence="6">
    <location>
        <begin position="3622"/>
        <end position="3643"/>
    </location>
</feature>
<evidence type="ECO:0000256" key="2">
    <source>
        <dbReference type="ARBA" id="ARBA00022525"/>
    </source>
</evidence>
<evidence type="ECO:0000256" key="7">
    <source>
        <dbReference type="SAM" id="Phobius"/>
    </source>
</evidence>
<feature type="region of interest" description="Disordered" evidence="6">
    <location>
        <begin position="2694"/>
        <end position="2716"/>
    </location>
</feature>
<keyword evidence="7" id="KW-0472">Membrane</keyword>
<dbReference type="Gene3D" id="2.170.16.10">
    <property type="entry name" value="Hedgehog/Intein (Hint) domain"/>
    <property type="match status" value="1"/>
</dbReference>
<dbReference type="PROSITE" id="PS50818">
    <property type="entry name" value="INTEIN_C_TER"/>
    <property type="match status" value="1"/>
</dbReference>
<dbReference type="Gene3D" id="2.60.40.10">
    <property type="entry name" value="Immunoglobulins"/>
    <property type="match status" value="1"/>
</dbReference>
<feature type="compositionally biased region" description="Basic and acidic residues" evidence="6">
    <location>
        <begin position="3383"/>
        <end position="3393"/>
    </location>
</feature>
<dbReference type="PANTHER" id="PTHR32305:SF17">
    <property type="entry name" value="TRNA NUCLEASE WAPA"/>
    <property type="match status" value="1"/>
</dbReference>
<feature type="region of interest" description="Disordered" evidence="6">
    <location>
        <begin position="3732"/>
        <end position="3770"/>
    </location>
</feature>
<keyword evidence="2" id="KW-0964">Secreted</keyword>
<comment type="subcellular location">
    <subcellularLocation>
        <location evidence="1">Secreted</location>
    </subcellularLocation>
</comment>
<dbReference type="SUPFAM" id="SSF51294">
    <property type="entry name" value="Hedgehog/intein (Hint) domain"/>
    <property type="match status" value="1"/>
</dbReference>
<feature type="compositionally biased region" description="Polar residues" evidence="6">
    <location>
        <begin position="320"/>
        <end position="333"/>
    </location>
</feature>
<feature type="region of interest" description="Disordered" evidence="6">
    <location>
        <begin position="3383"/>
        <end position="3447"/>
    </location>
</feature>
<feature type="transmembrane region" description="Helical" evidence="7">
    <location>
        <begin position="3475"/>
        <end position="3497"/>
    </location>
</feature>
<dbReference type="InterPro" id="IPR050708">
    <property type="entry name" value="T6SS_VgrG/RHS"/>
</dbReference>
<dbReference type="InterPro" id="IPR003587">
    <property type="entry name" value="Hint_dom_N"/>
</dbReference>
<dbReference type="SMART" id="SM00560">
    <property type="entry name" value="LamGL"/>
    <property type="match status" value="1"/>
</dbReference>
<name>A0A7C9MXX7_9ACTN</name>
<dbReference type="EMBL" id="WXEW01000001">
    <property type="protein sequence ID" value="NAS20650.1"/>
    <property type="molecule type" value="Genomic_DNA"/>
</dbReference>
<feature type="transmembrane region" description="Helical" evidence="7">
    <location>
        <begin position="3509"/>
        <end position="3531"/>
    </location>
</feature>
<feature type="compositionally biased region" description="Polar residues" evidence="6">
    <location>
        <begin position="3737"/>
        <end position="3748"/>
    </location>
</feature>
<keyword evidence="3" id="KW-0732">Signal</keyword>